<dbReference type="PROSITE" id="PS51186">
    <property type="entry name" value="GNAT"/>
    <property type="match status" value="1"/>
</dbReference>
<dbReference type="InterPro" id="IPR016181">
    <property type="entry name" value="Acyl_CoA_acyltransferase"/>
</dbReference>
<dbReference type="InterPro" id="IPR000182">
    <property type="entry name" value="GNAT_dom"/>
</dbReference>
<dbReference type="Pfam" id="PF13302">
    <property type="entry name" value="Acetyltransf_3"/>
    <property type="match status" value="1"/>
</dbReference>
<feature type="domain" description="N-acetyltransferase" evidence="1">
    <location>
        <begin position="14"/>
        <end position="169"/>
    </location>
</feature>
<dbReference type="InterPro" id="IPR051531">
    <property type="entry name" value="N-acetyltransferase"/>
</dbReference>
<sequence length="176" mass="19516">MQSAEPPVIKSDRLLLRAPVFDDFQAYADFMSSPRSAGLGGPFTLQQAWGMFCHDVAQWPLFGHGALMIERNDNRVCVGQVGLNHGPLFPEHEIGWMLYEGYEGNGYAAEAAALLRDWAIETLNLPSLVSYIDPNNTASIAVAERLGGFPDSQAKRPEPRDLVYRHLPREMRASDG</sequence>
<evidence type="ECO:0000313" key="2">
    <source>
        <dbReference type="EMBL" id="GEO83288.1"/>
    </source>
</evidence>
<dbReference type="PANTHER" id="PTHR43792:SF1">
    <property type="entry name" value="N-ACETYLTRANSFERASE DOMAIN-CONTAINING PROTEIN"/>
    <property type="match status" value="1"/>
</dbReference>
<dbReference type="Proteomes" id="UP000321717">
    <property type="component" value="Unassembled WGS sequence"/>
</dbReference>
<name>A0A512HCW7_9HYPH</name>
<organism evidence="2 3">
    <name type="scientific">Ciceribacter naphthalenivorans</name>
    <dbReference type="NCBI Taxonomy" id="1118451"/>
    <lineage>
        <taxon>Bacteria</taxon>
        <taxon>Pseudomonadati</taxon>
        <taxon>Pseudomonadota</taxon>
        <taxon>Alphaproteobacteria</taxon>
        <taxon>Hyphomicrobiales</taxon>
        <taxon>Rhizobiaceae</taxon>
        <taxon>Ciceribacter</taxon>
    </lineage>
</organism>
<reference evidence="2 3" key="1">
    <citation type="submission" date="2019-07" db="EMBL/GenBank/DDBJ databases">
        <title>Whole genome shotgun sequence of Rhizobium naphthalenivorans NBRC 107585.</title>
        <authorList>
            <person name="Hosoyama A."/>
            <person name="Uohara A."/>
            <person name="Ohji S."/>
            <person name="Ichikawa N."/>
        </authorList>
    </citation>
    <scope>NUCLEOTIDE SEQUENCE [LARGE SCALE GENOMIC DNA]</scope>
    <source>
        <strain evidence="2 3">NBRC 107585</strain>
    </source>
</reference>
<dbReference type="EMBL" id="BJZP01000001">
    <property type="protein sequence ID" value="GEO83288.1"/>
    <property type="molecule type" value="Genomic_DNA"/>
</dbReference>
<evidence type="ECO:0000259" key="1">
    <source>
        <dbReference type="PROSITE" id="PS51186"/>
    </source>
</evidence>
<comment type="caution">
    <text evidence="2">The sequence shown here is derived from an EMBL/GenBank/DDBJ whole genome shotgun (WGS) entry which is preliminary data.</text>
</comment>
<protein>
    <submittedName>
        <fullName evidence="2">N-acetyltransferase</fullName>
    </submittedName>
</protein>
<dbReference type="RefSeq" id="WP_147178054.1">
    <property type="nucleotide sequence ID" value="NZ_BJZP01000001.1"/>
</dbReference>
<keyword evidence="3" id="KW-1185">Reference proteome</keyword>
<gene>
    <name evidence="2" type="ORF">RNA01_02200</name>
</gene>
<keyword evidence="2" id="KW-0808">Transferase</keyword>
<dbReference type="SUPFAM" id="SSF55729">
    <property type="entry name" value="Acyl-CoA N-acyltransferases (Nat)"/>
    <property type="match status" value="1"/>
</dbReference>
<accession>A0A512HCW7</accession>
<dbReference type="Gene3D" id="3.40.630.30">
    <property type="match status" value="1"/>
</dbReference>
<dbReference type="OrthoDB" id="6293260at2"/>
<evidence type="ECO:0000313" key="3">
    <source>
        <dbReference type="Proteomes" id="UP000321717"/>
    </source>
</evidence>
<dbReference type="PANTHER" id="PTHR43792">
    <property type="entry name" value="GNAT FAMILY, PUTATIVE (AFU_ORTHOLOGUE AFUA_3G00765)-RELATED-RELATED"/>
    <property type="match status" value="1"/>
</dbReference>
<dbReference type="AlphaFoldDB" id="A0A512HCW7"/>
<dbReference type="GO" id="GO:0016747">
    <property type="term" value="F:acyltransferase activity, transferring groups other than amino-acyl groups"/>
    <property type="evidence" value="ECO:0007669"/>
    <property type="project" value="InterPro"/>
</dbReference>
<proteinExistence type="predicted"/>